<dbReference type="InterPro" id="IPR017441">
    <property type="entry name" value="Protein_kinase_ATP_BS"/>
</dbReference>
<evidence type="ECO:0000256" key="11">
    <source>
        <dbReference type="ARBA" id="ARBA00022840"/>
    </source>
</evidence>
<dbReference type="InterPro" id="IPR013783">
    <property type="entry name" value="Ig-like_fold"/>
</dbReference>
<dbReference type="PRINTS" id="PR00109">
    <property type="entry name" value="TYRKINASE"/>
</dbReference>
<keyword evidence="12 22" id="KW-1133">Transmembrane helix</keyword>
<dbReference type="InterPro" id="IPR050122">
    <property type="entry name" value="RTK"/>
</dbReference>
<dbReference type="PROSITE" id="PS00109">
    <property type="entry name" value="PROTEIN_KINASE_TYR"/>
    <property type="match status" value="2"/>
</dbReference>
<evidence type="ECO:0000256" key="17">
    <source>
        <dbReference type="ARBA" id="ARBA00023180"/>
    </source>
</evidence>
<dbReference type="PANTHER" id="PTHR24416">
    <property type="entry name" value="TYROSINE-PROTEIN KINASE RECEPTOR"/>
    <property type="match status" value="1"/>
</dbReference>
<keyword evidence="11 20" id="KW-0067">ATP-binding</keyword>
<keyword evidence="18" id="KW-0393">Immunoglobulin domain</keyword>
<dbReference type="GO" id="GO:0007169">
    <property type="term" value="P:cell surface receptor protein tyrosine kinase signaling pathway"/>
    <property type="evidence" value="ECO:0007669"/>
    <property type="project" value="TreeGrafter"/>
</dbReference>
<dbReference type="InterPro" id="IPR011009">
    <property type="entry name" value="Kinase-like_dom_sf"/>
</dbReference>
<dbReference type="Gene3D" id="3.30.200.20">
    <property type="entry name" value="Phosphorylase Kinase, domain 1"/>
    <property type="match status" value="2"/>
</dbReference>
<feature type="compositionally biased region" description="Gly residues" evidence="21">
    <location>
        <begin position="334"/>
        <end position="348"/>
    </location>
</feature>
<dbReference type="SMART" id="SM00408">
    <property type="entry name" value="IGc2"/>
    <property type="match status" value="4"/>
</dbReference>
<comment type="subcellular location">
    <subcellularLocation>
        <location evidence="2">Cell membrane</location>
    </subcellularLocation>
    <subcellularLocation>
        <location evidence="1">Membrane</location>
        <topology evidence="1">Single-pass membrane protein</topology>
    </subcellularLocation>
</comment>
<feature type="domain" description="Ig-like" evidence="25">
    <location>
        <begin position="964"/>
        <end position="1053"/>
    </location>
</feature>
<dbReference type="SUPFAM" id="SSF56112">
    <property type="entry name" value="Protein kinase-like (PK-like)"/>
    <property type="match status" value="2"/>
</dbReference>
<keyword evidence="5" id="KW-0808">Transferase</keyword>
<evidence type="ECO:0000256" key="6">
    <source>
        <dbReference type="ARBA" id="ARBA00022692"/>
    </source>
</evidence>
<dbReference type="FunFam" id="2.60.40.10:FF:000328">
    <property type="entry name" value="CLUMA_CG000981, isoform A"/>
    <property type="match status" value="1"/>
</dbReference>
<feature type="binding site" evidence="20">
    <location>
        <position position="1380"/>
    </location>
    <ligand>
        <name>ATP</name>
        <dbReference type="ChEBI" id="CHEBI:30616"/>
    </ligand>
</feature>
<dbReference type="SUPFAM" id="SSF48726">
    <property type="entry name" value="Immunoglobulin"/>
    <property type="match status" value="4"/>
</dbReference>
<evidence type="ECO:0000256" key="20">
    <source>
        <dbReference type="PROSITE-ProRule" id="PRU10141"/>
    </source>
</evidence>
<dbReference type="GO" id="GO:0005524">
    <property type="term" value="F:ATP binding"/>
    <property type="evidence" value="ECO:0007669"/>
    <property type="project" value="UniProtKB-UniRule"/>
</dbReference>
<feature type="signal peptide" evidence="23">
    <location>
        <begin position="1"/>
        <end position="15"/>
    </location>
</feature>
<dbReference type="OrthoDB" id="5999854at2759"/>
<dbReference type="InterPro" id="IPR003598">
    <property type="entry name" value="Ig_sub2"/>
</dbReference>
<keyword evidence="8" id="KW-0677">Repeat</keyword>
<keyword evidence="9 20" id="KW-0547">Nucleotide-binding</keyword>
<evidence type="ECO:0000256" key="12">
    <source>
        <dbReference type="ARBA" id="ARBA00022989"/>
    </source>
</evidence>
<dbReference type="GO" id="GO:0005886">
    <property type="term" value="C:plasma membrane"/>
    <property type="evidence" value="ECO:0007669"/>
    <property type="project" value="UniProtKB-SubCell"/>
</dbReference>
<evidence type="ECO:0000256" key="8">
    <source>
        <dbReference type="ARBA" id="ARBA00022737"/>
    </source>
</evidence>
<evidence type="ECO:0000256" key="10">
    <source>
        <dbReference type="ARBA" id="ARBA00022777"/>
    </source>
</evidence>
<dbReference type="Pfam" id="PF07714">
    <property type="entry name" value="PK_Tyr_Ser-Thr"/>
    <property type="match status" value="2"/>
</dbReference>
<feature type="binding site" evidence="20">
    <location>
        <position position="507"/>
    </location>
    <ligand>
        <name>ATP</name>
        <dbReference type="ChEBI" id="CHEBI:30616"/>
    </ligand>
</feature>
<dbReference type="Proteomes" id="UP000225706">
    <property type="component" value="Unassembled WGS sequence"/>
</dbReference>
<dbReference type="InterPro" id="IPR003599">
    <property type="entry name" value="Ig_sub"/>
</dbReference>
<dbReference type="EC" id="2.7.10.1" evidence="3"/>
<dbReference type="InterPro" id="IPR001245">
    <property type="entry name" value="Ser-Thr/Tyr_kinase_cat_dom"/>
</dbReference>
<feature type="region of interest" description="Disordered" evidence="21">
    <location>
        <begin position="314"/>
        <end position="353"/>
    </location>
</feature>
<evidence type="ECO:0000256" key="19">
    <source>
        <dbReference type="ARBA" id="ARBA00051243"/>
    </source>
</evidence>
<sequence>MREFCFLGKIPGVLALIPMWEMQLAGPHCVEGSHQSHLDPSSTFYLVSAKIIGIKGAQTVHEGSNLQLTCEASGRPEPNITWVKQMAGNQGNTGVQAEGKVLTITKISRTDSGTYNCTAYNGFGEPDSQAVYVNVTYPATIIANKFQTEYLVGVQQSVTLTCEAEGNPKPVHSWIPCNTEQVCDKNTLAISQVLNDASYACRAVNVHGPDMKTAIVYIAGNVINITIVITSENCTDEKYNTESLLLRKLEEELKRAFAGKLDYERVQSMSVRCGSIIVDLALKFNSTTKEQDVIITLNDAVKNGKLGDFGVGAIKGKRPDVEPSSGGAPDVEPSGGGRTDVKSSGGGATSPPEGSPGGFVCIIVGAVFGSVVALAVAGLLVWWASRKRRRNRKGIEEMAMSRRTFGNSSNERRETTTSAVEMPKPSQSLYMALDDRTRLQLTADASPISSEEISKYASPNLCTRSWEIAREHVTIMQIVGKGAFGQVAKATADNLQGRAEKTLVAVKLLKENASESERKDLLSELEMMKQIQPHPYVIKLLGCVTKSEPLLVLIEYVPFGDLLGYLRRSRGLNDTYYRDPDIKPQTNLTSQQLMKFAWQIADGMSYLSSIPVIHRDLAARNVLVGEQETCKVTDFGMARDVQEDNIYERKTRGRLPVKWTAIEALLYGKYSTKSDVWSYGVLLYEIFTIGGSPYPRMDGRKIANLLQEGYRMPKPKHVDDKLYGIMTNCWKADPNLRPCFENLRKKLKEMENQHKGLINLKSYDDRLYVNVDDLTEVYKEKSVHEKDMEKKASELSGSPDVLVQSSLDIKDISEMIRCLKFISVWITLVPQLTDGGSVTWFEPTPVKTTSNPAEVLPAGIVHVYEGSSASLNWSYSLTLGLGLGGFVRFSNIGIVTINSDGSAGPVRDNFQKRFRVSSTPGRISLSISAVTVADDIVNGEFSCMLLDSNADTWKRAIQVQVQAPINVTDIIGKQTVLEGNNLQLTCIALGRPEPNITWTKEKLGNNKGNTGVVQEGKLLNIRNVNRNDSGTFTCTAYNGFGEAESRTVYVNVTYPAKIAEFQPEYIVGLEQSVTLNCNAEGNPPPTHTWTPCGSEQVCDKSTLNIPQVLNDTSYTCRVANVHGHDSKTANVYIGGNVINITIITTNERCEDGKYNKVLLEEKFKELLEDVFADKPGYEGVQSISVRCGSIIVDLAMKFYSKTKQQDVITTLYDAMKDGKLGEFSVGAIKGNRPDVVSVDGGATSPPVGSSGGSVGIIVGAVFGSVVALTVAGLLVWWACRRRRRNRKGTEVKLPKPSESHYMALDDTTRSQVTVDTSPLSTEHISEYASLNQYTRTRSWEIPRENVTVSQIVGKGAFGQVAKATAVNLRGRAKKTIVAVKMLKENASESERKDLLSELELMKQLKPHPYVIKLLGCVTKSDPLMVLIEYVPFGDLLGYLRKSRGLNDTYYKDPDIKPQTNLTSQQLMKFAWQIADGMSYLSSIPVIHRDLAARNVLVGEEETCKVTDFGMARDVQKDNIYERKTRGRLPVKWTAIEALLYGKYSTKSDVYGIMTKCWKDDANLRPSFENLRKELKEMENQHKGLINLKNYDDRLYVNVDDLAE</sequence>
<feature type="domain" description="Ig-like" evidence="25">
    <location>
        <begin position="138"/>
        <end position="217"/>
    </location>
</feature>
<evidence type="ECO:0000256" key="22">
    <source>
        <dbReference type="SAM" id="Phobius"/>
    </source>
</evidence>
<evidence type="ECO:0000256" key="15">
    <source>
        <dbReference type="ARBA" id="ARBA00023157"/>
    </source>
</evidence>
<dbReference type="PROSITE" id="PS00107">
    <property type="entry name" value="PROTEIN_KINASE_ATP"/>
    <property type="match status" value="2"/>
</dbReference>
<evidence type="ECO:0000256" key="21">
    <source>
        <dbReference type="SAM" id="MobiDB-lite"/>
    </source>
</evidence>
<reference evidence="27" key="1">
    <citation type="journal article" date="2017" name="bioRxiv">
        <title>Comparative analysis of the genomes of Stylophora pistillata and Acropora digitifera provides evidence for extensive differences between species of corals.</title>
        <authorList>
            <person name="Voolstra C.R."/>
            <person name="Li Y."/>
            <person name="Liew Y.J."/>
            <person name="Baumgarten S."/>
            <person name="Zoccola D."/>
            <person name="Flot J.-F."/>
            <person name="Tambutte S."/>
            <person name="Allemand D."/>
            <person name="Aranda M."/>
        </authorList>
    </citation>
    <scope>NUCLEOTIDE SEQUENCE [LARGE SCALE GENOMIC DNA]</scope>
</reference>
<organism evidence="26 27">
    <name type="scientific">Stylophora pistillata</name>
    <name type="common">Smooth cauliflower coral</name>
    <dbReference type="NCBI Taxonomy" id="50429"/>
    <lineage>
        <taxon>Eukaryota</taxon>
        <taxon>Metazoa</taxon>
        <taxon>Cnidaria</taxon>
        <taxon>Anthozoa</taxon>
        <taxon>Hexacorallia</taxon>
        <taxon>Scleractinia</taxon>
        <taxon>Astrocoeniina</taxon>
        <taxon>Pocilloporidae</taxon>
        <taxon>Stylophora</taxon>
    </lineage>
</organism>
<comment type="caution">
    <text evidence="26">The sequence shown here is derived from an EMBL/GenBank/DDBJ whole genome shotgun (WGS) entry which is preliminary data.</text>
</comment>
<evidence type="ECO:0000256" key="9">
    <source>
        <dbReference type="ARBA" id="ARBA00022741"/>
    </source>
</evidence>
<evidence type="ECO:0000313" key="27">
    <source>
        <dbReference type="Proteomes" id="UP000225706"/>
    </source>
</evidence>
<dbReference type="InterPro" id="IPR000719">
    <property type="entry name" value="Prot_kinase_dom"/>
</dbReference>
<dbReference type="FunFam" id="1.10.510.10:FF:000554">
    <property type="entry name" value="Predicted protein"/>
    <property type="match status" value="1"/>
</dbReference>
<dbReference type="CDD" id="cd00192">
    <property type="entry name" value="PTKc"/>
    <property type="match status" value="2"/>
</dbReference>
<feature type="transmembrane region" description="Helical" evidence="22">
    <location>
        <begin position="1254"/>
        <end position="1277"/>
    </location>
</feature>
<keyword evidence="4" id="KW-1003">Cell membrane</keyword>
<dbReference type="GO" id="GO:0004714">
    <property type="term" value="F:transmembrane receptor protein tyrosine kinase activity"/>
    <property type="evidence" value="ECO:0007669"/>
    <property type="project" value="UniProtKB-EC"/>
</dbReference>
<dbReference type="Pfam" id="PF13927">
    <property type="entry name" value="Ig_3"/>
    <property type="match status" value="3"/>
</dbReference>
<feature type="domain" description="Protein kinase" evidence="24">
    <location>
        <begin position="473"/>
        <end position="757"/>
    </location>
</feature>
<evidence type="ECO:0000256" key="2">
    <source>
        <dbReference type="ARBA" id="ARBA00004236"/>
    </source>
</evidence>
<keyword evidence="7 23" id="KW-0732">Signal</keyword>
<name>A0A2B4RSH4_STYPI</name>
<gene>
    <name evidence="26" type="primary">Cad96Ca</name>
    <name evidence="26" type="ORF">AWC38_SpisGene16373</name>
</gene>
<keyword evidence="14" id="KW-0829">Tyrosine-protein kinase</keyword>
<proteinExistence type="predicted"/>
<keyword evidence="10 26" id="KW-0418">Kinase</keyword>
<evidence type="ECO:0000256" key="13">
    <source>
        <dbReference type="ARBA" id="ARBA00023136"/>
    </source>
</evidence>
<dbReference type="Gene3D" id="1.10.510.10">
    <property type="entry name" value="Transferase(Phosphotransferase) domain 1"/>
    <property type="match status" value="2"/>
</dbReference>
<evidence type="ECO:0000256" key="18">
    <source>
        <dbReference type="ARBA" id="ARBA00023319"/>
    </source>
</evidence>
<dbReference type="InterPro" id="IPR036179">
    <property type="entry name" value="Ig-like_dom_sf"/>
</dbReference>
<feature type="transmembrane region" description="Helical" evidence="22">
    <location>
        <begin position="676"/>
        <end position="694"/>
    </location>
</feature>
<feature type="domain" description="Ig-like" evidence="25">
    <location>
        <begin position="1055"/>
        <end position="1132"/>
    </location>
</feature>
<evidence type="ECO:0000256" key="7">
    <source>
        <dbReference type="ARBA" id="ARBA00022729"/>
    </source>
</evidence>
<accession>A0A2B4RSH4</accession>
<feature type="domain" description="Ig-like" evidence="25">
    <location>
        <begin position="40"/>
        <end position="136"/>
    </location>
</feature>
<comment type="catalytic activity">
    <reaction evidence="19">
        <text>L-tyrosyl-[protein] + ATP = O-phospho-L-tyrosyl-[protein] + ADP + H(+)</text>
        <dbReference type="Rhea" id="RHEA:10596"/>
        <dbReference type="Rhea" id="RHEA-COMP:10136"/>
        <dbReference type="Rhea" id="RHEA-COMP:20101"/>
        <dbReference type="ChEBI" id="CHEBI:15378"/>
        <dbReference type="ChEBI" id="CHEBI:30616"/>
        <dbReference type="ChEBI" id="CHEBI:46858"/>
        <dbReference type="ChEBI" id="CHEBI:61978"/>
        <dbReference type="ChEBI" id="CHEBI:456216"/>
        <dbReference type="EC" id="2.7.10.1"/>
    </reaction>
</comment>
<dbReference type="InterPro" id="IPR008266">
    <property type="entry name" value="Tyr_kinase_AS"/>
</dbReference>
<keyword evidence="13 22" id="KW-0472">Membrane</keyword>
<keyword evidence="17" id="KW-0325">Glycoprotein</keyword>
<keyword evidence="16 26" id="KW-0675">Receptor</keyword>
<keyword evidence="15" id="KW-1015">Disulfide bond</keyword>
<dbReference type="SMART" id="SM00219">
    <property type="entry name" value="TyrKc"/>
    <property type="match status" value="2"/>
</dbReference>
<feature type="domain" description="Protein kinase" evidence="24">
    <location>
        <begin position="1346"/>
        <end position="1603"/>
    </location>
</feature>
<dbReference type="PANTHER" id="PTHR24416:SF621">
    <property type="entry name" value="TYROSINE KINASE RECEPTOR CAD96CA"/>
    <property type="match status" value="1"/>
</dbReference>
<evidence type="ECO:0000256" key="4">
    <source>
        <dbReference type="ARBA" id="ARBA00022475"/>
    </source>
</evidence>
<dbReference type="InterPro" id="IPR020635">
    <property type="entry name" value="Tyr_kinase_cat_dom"/>
</dbReference>
<evidence type="ECO:0000259" key="25">
    <source>
        <dbReference type="PROSITE" id="PS50835"/>
    </source>
</evidence>
<evidence type="ECO:0000313" key="26">
    <source>
        <dbReference type="EMBL" id="PFX19205.1"/>
    </source>
</evidence>
<evidence type="ECO:0000256" key="23">
    <source>
        <dbReference type="SAM" id="SignalP"/>
    </source>
</evidence>
<feature type="transmembrane region" description="Helical" evidence="22">
    <location>
        <begin position="357"/>
        <end position="383"/>
    </location>
</feature>
<evidence type="ECO:0000256" key="14">
    <source>
        <dbReference type="ARBA" id="ARBA00023137"/>
    </source>
</evidence>
<evidence type="ECO:0000256" key="16">
    <source>
        <dbReference type="ARBA" id="ARBA00023170"/>
    </source>
</evidence>
<dbReference type="PROSITE" id="PS50835">
    <property type="entry name" value="IG_LIKE"/>
    <property type="match status" value="4"/>
</dbReference>
<evidence type="ECO:0000259" key="24">
    <source>
        <dbReference type="PROSITE" id="PS50011"/>
    </source>
</evidence>
<protein>
    <recommendedName>
        <fullName evidence="3">receptor protein-tyrosine kinase</fullName>
        <ecNumber evidence="3">2.7.10.1</ecNumber>
    </recommendedName>
</protein>
<feature type="chain" id="PRO_5012970738" description="receptor protein-tyrosine kinase" evidence="23">
    <location>
        <begin position="16"/>
        <end position="1603"/>
    </location>
</feature>
<dbReference type="FunFam" id="2.60.40.10:FF:000005">
    <property type="entry name" value="Neuronal cell adhesion molecule"/>
    <property type="match status" value="1"/>
</dbReference>
<dbReference type="GO" id="GO:0043235">
    <property type="term" value="C:receptor complex"/>
    <property type="evidence" value="ECO:0007669"/>
    <property type="project" value="TreeGrafter"/>
</dbReference>
<dbReference type="PROSITE" id="PS50011">
    <property type="entry name" value="PROTEIN_KINASE_DOM"/>
    <property type="match status" value="2"/>
</dbReference>
<evidence type="ECO:0000256" key="5">
    <source>
        <dbReference type="ARBA" id="ARBA00022679"/>
    </source>
</evidence>
<keyword evidence="27" id="KW-1185">Reference proteome</keyword>
<dbReference type="Gene3D" id="2.60.40.10">
    <property type="entry name" value="Immunoglobulins"/>
    <property type="match status" value="4"/>
</dbReference>
<evidence type="ECO:0000256" key="3">
    <source>
        <dbReference type="ARBA" id="ARBA00011902"/>
    </source>
</evidence>
<dbReference type="SMART" id="SM00409">
    <property type="entry name" value="IG"/>
    <property type="match status" value="5"/>
</dbReference>
<evidence type="ECO:0000256" key="1">
    <source>
        <dbReference type="ARBA" id="ARBA00004167"/>
    </source>
</evidence>
<dbReference type="InterPro" id="IPR007110">
    <property type="entry name" value="Ig-like_dom"/>
</dbReference>
<keyword evidence="6 22" id="KW-0812">Transmembrane</keyword>
<dbReference type="EMBL" id="LSMT01000371">
    <property type="protein sequence ID" value="PFX19205.1"/>
    <property type="molecule type" value="Genomic_DNA"/>
</dbReference>